<keyword evidence="8" id="KW-0472">Membrane</keyword>
<evidence type="ECO:0000256" key="3">
    <source>
        <dbReference type="ARBA" id="ARBA00022475"/>
    </source>
</evidence>
<evidence type="ECO:0000256" key="6">
    <source>
        <dbReference type="ARBA" id="ARBA00022737"/>
    </source>
</evidence>
<evidence type="ECO:0000256" key="1">
    <source>
        <dbReference type="ARBA" id="ARBA00004370"/>
    </source>
</evidence>
<dbReference type="InterPro" id="IPR011990">
    <property type="entry name" value="TPR-like_helical_dom_sf"/>
</dbReference>
<gene>
    <name evidence="10" type="ORF">CHARACLAT_024435</name>
</gene>
<dbReference type="Pfam" id="PF02188">
    <property type="entry name" value="GoLoco"/>
    <property type="match status" value="3"/>
</dbReference>
<evidence type="ECO:0000256" key="8">
    <source>
        <dbReference type="ARBA" id="ARBA00023136"/>
    </source>
</evidence>
<dbReference type="PROSITE" id="PS50877">
    <property type="entry name" value="GOLOCO"/>
    <property type="match status" value="3"/>
</dbReference>
<evidence type="ECO:0000313" key="11">
    <source>
        <dbReference type="Proteomes" id="UP001352852"/>
    </source>
</evidence>
<evidence type="ECO:0000256" key="5">
    <source>
        <dbReference type="ARBA" id="ARBA00022553"/>
    </source>
</evidence>
<evidence type="ECO:0000256" key="2">
    <source>
        <dbReference type="ARBA" id="ARBA00004496"/>
    </source>
</evidence>
<dbReference type="InterPro" id="IPR052386">
    <property type="entry name" value="GPSM"/>
</dbReference>
<keyword evidence="6" id="KW-0677">Repeat</keyword>
<dbReference type="Gene3D" id="1.25.40.10">
    <property type="entry name" value="Tetratricopeptide repeat domain"/>
    <property type="match status" value="1"/>
</dbReference>
<comment type="caution">
    <text evidence="10">The sequence shown here is derived from an EMBL/GenBank/DDBJ whole genome shotgun (WGS) entry which is preliminary data.</text>
</comment>
<keyword evidence="5" id="KW-0597">Phosphoprotein</keyword>
<keyword evidence="4" id="KW-0963">Cytoplasm</keyword>
<protein>
    <submittedName>
        <fullName evidence="10">Uncharacterized protein</fullName>
    </submittedName>
</protein>
<organism evidence="10 11">
    <name type="scientific">Characodon lateralis</name>
    <dbReference type="NCBI Taxonomy" id="208331"/>
    <lineage>
        <taxon>Eukaryota</taxon>
        <taxon>Metazoa</taxon>
        <taxon>Chordata</taxon>
        <taxon>Craniata</taxon>
        <taxon>Vertebrata</taxon>
        <taxon>Euteleostomi</taxon>
        <taxon>Actinopterygii</taxon>
        <taxon>Neopterygii</taxon>
        <taxon>Teleostei</taxon>
        <taxon>Neoteleostei</taxon>
        <taxon>Acanthomorphata</taxon>
        <taxon>Ovalentaria</taxon>
        <taxon>Atherinomorphae</taxon>
        <taxon>Cyprinodontiformes</taxon>
        <taxon>Goodeidae</taxon>
        <taxon>Characodon</taxon>
    </lineage>
</organism>
<dbReference type="PANTHER" id="PTHR45954:SF1">
    <property type="entry name" value="LD33695P"/>
    <property type="match status" value="1"/>
</dbReference>
<dbReference type="SMART" id="SM00390">
    <property type="entry name" value="GoLoco"/>
    <property type="match status" value="3"/>
</dbReference>
<keyword evidence="7" id="KW-0802">TPR repeat</keyword>
<comment type="subcellular location">
    <subcellularLocation>
        <location evidence="2">Cytoplasm</location>
    </subcellularLocation>
    <subcellularLocation>
        <location evidence="1">Membrane</location>
    </subcellularLocation>
</comment>
<name>A0ABU7EFG7_9TELE</name>
<dbReference type="Proteomes" id="UP001352852">
    <property type="component" value="Unassembled WGS sequence"/>
</dbReference>
<accession>A0ABU7EFG7</accession>
<keyword evidence="3" id="KW-1003">Cell membrane</keyword>
<dbReference type="PANTHER" id="PTHR45954">
    <property type="entry name" value="LD33695P"/>
    <property type="match status" value="1"/>
</dbReference>
<reference evidence="10 11" key="1">
    <citation type="submission" date="2021-06" db="EMBL/GenBank/DDBJ databases">
        <authorList>
            <person name="Palmer J.M."/>
        </authorList>
    </citation>
    <scope>NUCLEOTIDE SEQUENCE [LARGE SCALE GENOMIC DNA]</scope>
    <source>
        <strain evidence="10 11">CL_MEX2019</strain>
        <tissue evidence="10">Muscle</tissue>
    </source>
</reference>
<evidence type="ECO:0000256" key="7">
    <source>
        <dbReference type="ARBA" id="ARBA00022803"/>
    </source>
</evidence>
<dbReference type="EMBL" id="JAHUTJ010051879">
    <property type="protein sequence ID" value="MED6284983.1"/>
    <property type="molecule type" value="Genomic_DNA"/>
</dbReference>
<dbReference type="InterPro" id="IPR003109">
    <property type="entry name" value="GoLoco_motif"/>
</dbReference>
<keyword evidence="11" id="KW-1185">Reference proteome</keyword>
<feature type="region of interest" description="Disordered" evidence="9">
    <location>
        <begin position="61"/>
        <end position="105"/>
    </location>
</feature>
<evidence type="ECO:0000256" key="9">
    <source>
        <dbReference type="SAM" id="MobiDB-lite"/>
    </source>
</evidence>
<evidence type="ECO:0000256" key="4">
    <source>
        <dbReference type="ARBA" id="ARBA00022490"/>
    </source>
</evidence>
<evidence type="ECO:0000313" key="10">
    <source>
        <dbReference type="EMBL" id="MED6284983.1"/>
    </source>
</evidence>
<proteinExistence type="predicted"/>
<sequence length="240" mass="26657">MVSLDLTDQIAELLLHAMLVHPPTTLTNWRSSATHLTDLPTSVCVACSLFPRLHALTTKYNSAPDENSIPGPHKNASVEQGPEDQSSRTPEAGSISEDDSSYSKSWGQSLTSVLRYRARTTSSKNKISQAEPEALLDLILESQSQRLHDQRASLCLLPDSGPPPLCGACGAEKTLVPSLDFYNMLIRYQSDRIEDQRCSLPHPDDGPVPEDEENFFNLVQRVQSRRMDEQRASMLHSETQ</sequence>